<evidence type="ECO:0000259" key="5">
    <source>
        <dbReference type="Pfam" id="PF24827"/>
    </source>
</evidence>
<keyword evidence="4" id="KW-0862">Zinc</keyword>
<gene>
    <name evidence="6" type="ORF">MACH21_14240</name>
</gene>
<dbReference type="GO" id="GO:0005829">
    <property type="term" value="C:cytosol"/>
    <property type="evidence" value="ECO:0007669"/>
    <property type="project" value="TreeGrafter"/>
</dbReference>
<evidence type="ECO:0000256" key="1">
    <source>
        <dbReference type="ARBA" id="ARBA00001947"/>
    </source>
</evidence>
<comment type="cofactor">
    <cofactor evidence="1">
        <name>Zn(2+)</name>
        <dbReference type="ChEBI" id="CHEBI:29105"/>
    </cofactor>
</comment>
<dbReference type="SUPFAM" id="SSF53187">
    <property type="entry name" value="Zn-dependent exopeptidases"/>
    <property type="match status" value="1"/>
</dbReference>
<evidence type="ECO:0000256" key="3">
    <source>
        <dbReference type="ARBA" id="ARBA00022801"/>
    </source>
</evidence>
<dbReference type="EMBL" id="AP027266">
    <property type="protein sequence ID" value="BDW85247.1"/>
    <property type="molecule type" value="Genomic_DNA"/>
</dbReference>
<dbReference type="Pfam" id="PF24827">
    <property type="entry name" value="AstE_AspA_cat"/>
    <property type="match status" value="1"/>
</dbReference>
<protein>
    <recommendedName>
        <fullName evidence="5">Succinylglutamate desuccinylase/Aspartoacylase catalytic domain-containing protein</fullName>
    </recommendedName>
</protein>
<organism evidence="6 7">
    <name type="scientific">Roseicyclus marinus</name>
    <dbReference type="NCBI Taxonomy" id="2161673"/>
    <lineage>
        <taxon>Bacteria</taxon>
        <taxon>Pseudomonadati</taxon>
        <taxon>Pseudomonadota</taxon>
        <taxon>Alphaproteobacteria</taxon>
        <taxon>Rhodobacterales</taxon>
        <taxon>Roseobacteraceae</taxon>
        <taxon>Roseicyclus</taxon>
    </lineage>
</organism>
<dbReference type="KEGG" id="rmai:MACH21_14240"/>
<dbReference type="InterPro" id="IPR050178">
    <property type="entry name" value="AspA/AstE_fam"/>
</dbReference>
<feature type="domain" description="Succinylglutamate desuccinylase/Aspartoacylase catalytic" evidence="5">
    <location>
        <begin position="46"/>
        <end position="162"/>
    </location>
</feature>
<dbReference type="AlphaFoldDB" id="A0AA48H4K5"/>
<evidence type="ECO:0000256" key="2">
    <source>
        <dbReference type="ARBA" id="ARBA00022723"/>
    </source>
</evidence>
<accession>A0AA48H4K5</accession>
<dbReference type="Gene3D" id="3.40.630.10">
    <property type="entry name" value="Zn peptidases"/>
    <property type="match status" value="1"/>
</dbReference>
<evidence type="ECO:0000256" key="4">
    <source>
        <dbReference type="ARBA" id="ARBA00022833"/>
    </source>
</evidence>
<dbReference type="Proteomes" id="UP001337723">
    <property type="component" value="Chromosome"/>
</dbReference>
<reference evidence="6 7" key="1">
    <citation type="submission" date="2023-01" db="EMBL/GenBank/DDBJ databases">
        <title>Complete genome sequence of Roseicyclus marinus strain Dej080120_10.</title>
        <authorList>
            <person name="Ueki S."/>
            <person name="Maruyama F."/>
        </authorList>
    </citation>
    <scope>NUCLEOTIDE SEQUENCE [LARGE SCALE GENOMIC DNA]</scope>
    <source>
        <strain evidence="6 7">Dej080120_10</strain>
    </source>
</reference>
<keyword evidence="3" id="KW-0378">Hydrolase</keyword>
<evidence type="ECO:0000313" key="6">
    <source>
        <dbReference type="EMBL" id="BDW85247.1"/>
    </source>
</evidence>
<name>A0AA48H4K5_9RHOB</name>
<dbReference type="PANTHER" id="PTHR15162">
    <property type="entry name" value="ASPARTOACYLASE"/>
    <property type="match status" value="1"/>
</dbReference>
<proteinExistence type="predicted"/>
<keyword evidence="2" id="KW-0479">Metal-binding</keyword>
<keyword evidence="7" id="KW-1185">Reference proteome</keyword>
<evidence type="ECO:0000313" key="7">
    <source>
        <dbReference type="Proteomes" id="UP001337723"/>
    </source>
</evidence>
<dbReference type="GO" id="GO:0046872">
    <property type="term" value="F:metal ion binding"/>
    <property type="evidence" value="ECO:0007669"/>
    <property type="project" value="UniProtKB-KW"/>
</dbReference>
<dbReference type="GO" id="GO:0016788">
    <property type="term" value="F:hydrolase activity, acting on ester bonds"/>
    <property type="evidence" value="ECO:0007669"/>
    <property type="project" value="InterPro"/>
</dbReference>
<dbReference type="InterPro" id="IPR055438">
    <property type="entry name" value="AstE_AspA_cat"/>
</dbReference>
<dbReference type="PANTHER" id="PTHR15162:SF7">
    <property type="entry name" value="SUCCINYLGLUTAMATE DESUCCINYLASE"/>
    <property type="match status" value="1"/>
</dbReference>
<dbReference type="RefSeq" id="WP_338275911.1">
    <property type="nucleotide sequence ID" value="NZ_AP027266.1"/>
</dbReference>
<sequence>MTETRKGSATGLPNPFPVELTPPDITAYAKGNTGIPYVWTFDSGLPGPHVAITAIVHGNEPCGALTLDWLMKRDTRPLRGKLSLAFMNVAAHEAFDPDVPDASRWIDEDFNRLWSAETLDDPDRKLTEELRRAREVRPWLDTVDLLLDIHSMQNRNAPLTIAGLRPKGRELARDVGYPDLVINDHGHAEGMRMRDYGGFSDPASGKNAMLVECGQHWEAAAEGVAMETAIRFLRTTGVVAPDFAADWMASRPAPEPMQFFQVSRAVTIETDDFRFAENWTGLERLPQGTLIGYDGPTEVRAPHPVTVLIMPSRRLWRGKTAVRLAEPVAG</sequence>